<dbReference type="Pfam" id="PF18765">
    <property type="entry name" value="Polbeta"/>
    <property type="match status" value="1"/>
</dbReference>
<feature type="domain" description="Polymerase beta nucleotidyltransferase" evidence="1">
    <location>
        <begin position="2"/>
        <end position="54"/>
    </location>
</feature>
<evidence type="ECO:0000313" key="2">
    <source>
        <dbReference type="EMBL" id="SIR22037.1"/>
    </source>
</evidence>
<accession>A0A8G2CME0</accession>
<protein>
    <submittedName>
        <fullName evidence="2">Nucleotidyltransferase domain-containing protein</fullName>
    </submittedName>
</protein>
<dbReference type="Proteomes" id="UP000186308">
    <property type="component" value="Unassembled WGS sequence"/>
</dbReference>
<dbReference type="CDD" id="cd05403">
    <property type="entry name" value="NT_KNTase_like"/>
    <property type="match status" value="1"/>
</dbReference>
<dbReference type="GO" id="GO:0016740">
    <property type="term" value="F:transferase activity"/>
    <property type="evidence" value="ECO:0007669"/>
    <property type="project" value="UniProtKB-KW"/>
</dbReference>
<dbReference type="InterPro" id="IPR041633">
    <property type="entry name" value="Polbeta"/>
</dbReference>
<gene>
    <name evidence="2" type="ORF">SAMN05421828_1208</name>
</gene>
<keyword evidence="3" id="KW-1185">Reference proteome</keyword>
<name>A0A8G2CME0_ACIRU</name>
<dbReference type="Gene3D" id="3.30.460.10">
    <property type="entry name" value="Beta Polymerase, domain 2"/>
    <property type="match status" value="1"/>
</dbReference>
<keyword evidence="2" id="KW-0808">Transferase</keyword>
<comment type="caution">
    <text evidence="2">The sequence shown here is derived from an EMBL/GenBank/DDBJ whole genome shotgun (WGS) entry which is preliminary data.</text>
</comment>
<dbReference type="EMBL" id="FTNE01000020">
    <property type="protein sequence ID" value="SIR22037.1"/>
    <property type="molecule type" value="Genomic_DNA"/>
</dbReference>
<dbReference type="AlphaFoldDB" id="A0A8G2CME0"/>
<dbReference type="SUPFAM" id="SSF81301">
    <property type="entry name" value="Nucleotidyltransferase"/>
    <property type="match status" value="1"/>
</dbReference>
<reference evidence="2 3" key="1">
    <citation type="submission" date="2017-01" db="EMBL/GenBank/DDBJ databases">
        <authorList>
            <person name="Varghese N."/>
            <person name="Submissions S."/>
        </authorList>
    </citation>
    <scope>NUCLEOTIDE SEQUENCE [LARGE SCALE GENOMIC DNA]</scope>
    <source>
        <strain evidence="2 3">ATCC 35905</strain>
    </source>
</reference>
<dbReference type="OrthoDB" id="9808659at2"/>
<dbReference type="InterPro" id="IPR043519">
    <property type="entry name" value="NT_sf"/>
</dbReference>
<evidence type="ECO:0000313" key="3">
    <source>
        <dbReference type="Proteomes" id="UP000186308"/>
    </source>
</evidence>
<proteinExistence type="predicted"/>
<organism evidence="2 3">
    <name type="scientific">Acidiphilium rubrum</name>
    <dbReference type="NCBI Taxonomy" id="526"/>
    <lineage>
        <taxon>Bacteria</taxon>
        <taxon>Pseudomonadati</taxon>
        <taxon>Pseudomonadota</taxon>
        <taxon>Alphaproteobacteria</taxon>
        <taxon>Acetobacterales</taxon>
        <taxon>Acidocellaceae</taxon>
        <taxon>Acidiphilium</taxon>
    </lineage>
</organism>
<evidence type="ECO:0000259" key="1">
    <source>
        <dbReference type="Pfam" id="PF18765"/>
    </source>
</evidence>
<sequence length="76" mass="8365">MFGSRATGRARRFSDLDLIIDAGRGFSLDRAAALRAAFSDSDLPWRVDVVDRWEIGEGFWAMIAADAVPLLVVPAR</sequence>